<gene>
    <name evidence="10" type="ORF">EAT49_05510</name>
</gene>
<protein>
    <recommendedName>
        <fullName evidence="6">RNA polymerase sigma factor</fullName>
    </recommendedName>
</protein>
<dbReference type="NCBIfam" id="NF009198">
    <property type="entry name" value="PRK12546.1"/>
    <property type="match status" value="1"/>
</dbReference>
<sequence length="249" mass="26961">MIDAHSGTPLDDLTDTRPAAGRRDDAPGAVSGPSPAPGISPEPGEPAPAQAKRPEPGEVNTTDPEVAERVRADMMANLKVLRAFAISLTRNGATADDLVQETVLKAWSNLHRFQPGTNMRAWLFTILRNTFYSDCRKAGREVSDSDGEIAGQLASKPSHDGHLNLRDFRTAFAKLPDEQREVLILVGAMGYAYDEAADMCGVKIGTIKSRLNRGRERLAALMELDPSETMELTDRVTASVLSEQGHKAV</sequence>
<feature type="domain" description="RNA polymerase sigma-70 region 2" evidence="8">
    <location>
        <begin position="76"/>
        <end position="140"/>
    </location>
</feature>
<dbReference type="GO" id="GO:0016987">
    <property type="term" value="F:sigma factor activity"/>
    <property type="evidence" value="ECO:0007669"/>
    <property type="project" value="UniProtKB-KW"/>
</dbReference>
<evidence type="ECO:0000256" key="7">
    <source>
        <dbReference type="SAM" id="MobiDB-lite"/>
    </source>
</evidence>
<dbReference type="Pfam" id="PF08281">
    <property type="entry name" value="Sigma70_r4_2"/>
    <property type="match status" value="1"/>
</dbReference>
<evidence type="ECO:0000259" key="9">
    <source>
        <dbReference type="Pfam" id="PF08281"/>
    </source>
</evidence>
<dbReference type="OrthoDB" id="9803470at2"/>
<dbReference type="InterPro" id="IPR014284">
    <property type="entry name" value="RNA_pol_sigma-70_dom"/>
</dbReference>
<dbReference type="PROSITE" id="PS01063">
    <property type="entry name" value="SIGMA70_ECF"/>
    <property type="match status" value="1"/>
</dbReference>
<comment type="similarity">
    <text evidence="1 6">Belongs to the sigma-70 factor family. ECF subfamily.</text>
</comment>
<dbReference type="InterPro" id="IPR036388">
    <property type="entry name" value="WH-like_DNA-bd_sf"/>
</dbReference>
<dbReference type="Gene3D" id="1.10.1740.10">
    <property type="match status" value="1"/>
</dbReference>
<dbReference type="InterPro" id="IPR013324">
    <property type="entry name" value="RNA_pol_sigma_r3/r4-like"/>
</dbReference>
<evidence type="ECO:0000313" key="11">
    <source>
        <dbReference type="Proteomes" id="UP000268016"/>
    </source>
</evidence>
<dbReference type="SUPFAM" id="SSF88946">
    <property type="entry name" value="Sigma2 domain of RNA polymerase sigma factors"/>
    <property type="match status" value="1"/>
</dbReference>
<feature type="region of interest" description="Disordered" evidence="7">
    <location>
        <begin position="1"/>
        <end position="64"/>
    </location>
</feature>
<reference evidence="10 11" key="1">
    <citation type="submission" date="2018-10" db="EMBL/GenBank/DDBJ databases">
        <title>Histidinibacterium lentulum gen. nov., sp. nov., a marine bacterium from the culture broth of Picochlorum sp. 122.</title>
        <authorList>
            <person name="Wang G."/>
        </authorList>
    </citation>
    <scope>NUCLEOTIDE SEQUENCE [LARGE SCALE GENOMIC DNA]</scope>
    <source>
        <strain evidence="10 11">B17</strain>
    </source>
</reference>
<dbReference type="InterPro" id="IPR039425">
    <property type="entry name" value="RNA_pol_sigma-70-like"/>
</dbReference>
<dbReference type="EMBL" id="RDRB01000002">
    <property type="protein sequence ID" value="ROU03750.1"/>
    <property type="molecule type" value="Genomic_DNA"/>
</dbReference>
<dbReference type="InterPro" id="IPR013249">
    <property type="entry name" value="RNA_pol_sigma70_r4_t2"/>
</dbReference>
<dbReference type="InterPro" id="IPR000838">
    <property type="entry name" value="RNA_pol_sigma70_ECF_CS"/>
</dbReference>
<evidence type="ECO:0000256" key="6">
    <source>
        <dbReference type="RuleBase" id="RU000716"/>
    </source>
</evidence>
<comment type="caution">
    <text evidence="10">The sequence shown here is derived from an EMBL/GenBank/DDBJ whole genome shotgun (WGS) entry which is preliminary data.</text>
</comment>
<dbReference type="Gene3D" id="1.10.10.10">
    <property type="entry name" value="Winged helix-like DNA-binding domain superfamily/Winged helix DNA-binding domain"/>
    <property type="match status" value="1"/>
</dbReference>
<evidence type="ECO:0000259" key="8">
    <source>
        <dbReference type="Pfam" id="PF04542"/>
    </source>
</evidence>
<keyword evidence="11" id="KW-1185">Reference proteome</keyword>
<keyword evidence="5 6" id="KW-0804">Transcription</keyword>
<dbReference type="InterPro" id="IPR007627">
    <property type="entry name" value="RNA_pol_sigma70_r2"/>
</dbReference>
<name>A0A3N2R8E9_9RHOB</name>
<dbReference type="CDD" id="cd06171">
    <property type="entry name" value="Sigma70_r4"/>
    <property type="match status" value="1"/>
</dbReference>
<evidence type="ECO:0000313" key="10">
    <source>
        <dbReference type="EMBL" id="ROU03750.1"/>
    </source>
</evidence>
<keyword evidence="3 6" id="KW-0731">Sigma factor</keyword>
<dbReference type="SUPFAM" id="SSF88659">
    <property type="entry name" value="Sigma3 and sigma4 domains of RNA polymerase sigma factors"/>
    <property type="match status" value="1"/>
</dbReference>
<dbReference type="PANTHER" id="PTHR43133:SF25">
    <property type="entry name" value="RNA POLYMERASE SIGMA FACTOR RFAY-RELATED"/>
    <property type="match status" value="1"/>
</dbReference>
<evidence type="ECO:0000256" key="1">
    <source>
        <dbReference type="ARBA" id="ARBA00010641"/>
    </source>
</evidence>
<evidence type="ECO:0000256" key="3">
    <source>
        <dbReference type="ARBA" id="ARBA00023082"/>
    </source>
</evidence>
<evidence type="ECO:0000256" key="4">
    <source>
        <dbReference type="ARBA" id="ARBA00023125"/>
    </source>
</evidence>
<evidence type="ECO:0000256" key="5">
    <source>
        <dbReference type="ARBA" id="ARBA00023163"/>
    </source>
</evidence>
<dbReference type="Pfam" id="PF04542">
    <property type="entry name" value="Sigma70_r2"/>
    <property type="match status" value="1"/>
</dbReference>
<dbReference type="PANTHER" id="PTHR43133">
    <property type="entry name" value="RNA POLYMERASE ECF-TYPE SIGMA FACTO"/>
    <property type="match status" value="1"/>
</dbReference>
<dbReference type="NCBIfam" id="TIGR02937">
    <property type="entry name" value="sigma70-ECF"/>
    <property type="match status" value="1"/>
</dbReference>
<dbReference type="Proteomes" id="UP000268016">
    <property type="component" value="Unassembled WGS sequence"/>
</dbReference>
<feature type="domain" description="RNA polymerase sigma factor 70 region 4 type 2" evidence="9">
    <location>
        <begin position="166"/>
        <end position="218"/>
    </location>
</feature>
<keyword evidence="4 6" id="KW-0238">DNA-binding</keyword>
<keyword evidence="2 6" id="KW-0805">Transcription regulation</keyword>
<dbReference type="AlphaFoldDB" id="A0A3N2R8E9"/>
<dbReference type="GO" id="GO:0003677">
    <property type="term" value="F:DNA binding"/>
    <property type="evidence" value="ECO:0007669"/>
    <property type="project" value="UniProtKB-KW"/>
</dbReference>
<dbReference type="GO" id="GO:0006352">
    <property type="term" value="P:DNA-templated transcription initiation"/>
    <property type="evidence" value="ECO:0007669"/>
    <property type="project" value="InterPro"/>
</dbReference>
<dbReference type="InterPro" id="IPR013325">
    <property type="entry name" value="RNA_pol_sigma_r2"/>
</dbReference>
<accession>A0A3N2R8E9</accession>
<evidence type="ECO:0000256" key="2">
    <source>
        <dbReference type="ARBA" id="ARBA00023015"/>
    </source>
</evidence>
<organism evidence="10 11">
    <name type="scientific">Histidinibacterium lentulum</name>
    <dbReference type="NCBI Taxonomy" id="2480588"/>
    <lineage>
        <taxon>Bacteria</taxon>
        <taxon>Pseudomonadati</taxon>
        <taxon>Pseudomonadota</taxon>
        <taxon>Alphaproteobacteria</taxon>
        <taxon>Rhodobacterales</taxon>
        <taxon>Paracoccaceae</taxon>
        <taxon>Histidinibacterium</taxon>
    </lineage>
</organism>
<proteinExistence type="inferred from homology"/>
<feature type="compositionally biased region" description="Pro residues" evidence="7">
    <location>
        <begin position="34"/>
        <end position="46"/>
    </location>
</feature>